<keyword evidence="3 7" id="KW-0812">Transmembrane</keyword>
<dbReference type="Proteomes" id="UP000278962">
    <property type="component" value="Unassembled WGS sequence"/>
</dbReference>
<reference evidence="9 10" key="1">
    <citation type="submission" date="2018-10" db="EMBL/GenBank/DDBJ databases">
        <title>Genomic Encyclopedia of Archaeal and Bacterial Type Strains, Phase II (KMG-II): from individual species to whole genera.</title>
        <authorList>
            <person name="Goeker M."/>
        </authorList>
    </citation>
    <scope>NUCLEOTIDE SEQUENCE [LARGE SCALE GENOMIC DNA]</scope>
    <source>
        <strain evidence="9 10">DSM 14954</strain>
    </source>
</reference>
<evidence type="ECO:0000313" key="10">
    <source>
        <dbReference type="Proteomes" id="UP000278962"/>
    </source>
</evidence>
<dbReference type="Pfam" id="PF13520">
    <property type="entry name" value="AA_permease_2"/>
    <property type="match status" value="1"/>
</dbReference>
<organism evidence="9 10">
    <name type="scientific">Solirubrobacter pauli</name>
    <dbReference type="NCBI Taxonomy" id="166793"/>
    <lineage>
        <taxon>Bacteria</taxon>
        <taxon>Bacillati</taxon>
        <taxon>Actinomycetota</taxon>
        <taxon>Thermoleophilia</taxon>
        <taxon>Solirubrobacterales</taxon>
        <taxon>Solirubrobacteraceae</taxon>
        <taxon>Solirubrobacter</taxon>
    </lineage>
</organism>
<protein>
    <submittedName>
        <fullName evidence="9">APA family basic amino acid/polyamine antiporter</fullName>
    </submittedName>
</protein>
<feature type="transmembrane region" description="Helical" evidence="7">
    <location>
        <begin position="284"/>
        <end position="310"/>
    </location>
</feature>
<dbReference type="Pfam" id="PF00582">
    <property type="entry name" value="Usp"/>
    <property type="match status" value="1"/>
</dbReference>
<dbReference type="RefSeq" id="WP_170179340.1">
    <property type="nucleotide sequence ID" value="NZ_RBIL01000002.1"/>
</dbReference>
<keyword evidence="4 7" id="KW-1133">Transmembrane helix</keyword>
<feature type="transmembrane region" description="Helical" evidence="7">
    <location>
        <begin position="45"/>
        <end position="65"/>
    </location>
</feature>
<comment type="caution">
    <text evidence="9">The sequence shown here is derived from an EMBL/GenBank/DDBJ whole genome shotgun (WGS) entry which is preliminary data.</text>
</comment>
<feature type="transmembrane region" description="Helical" evidence="7">
    <location>
        <begin position="231"/>
        <end position="254"/>
    </location>
</feature>
<dbReference type="PANTHER" id="PTHR42770">
    <property type="entry name" value="AMINO ACID TRANSPORTER-RELATED"/>
    <property type="match status" value="1"/>
</dbReference>
<dbReference type="InterPro" id="IPR002293">
    <property type="entry name" value="AA/rel_permease1"/>
</dbReference>
<evidence type="ECO:0000256" key="1">
    <source>
        <dbReference type="ARBA" id="ARBA00004651"/>
    </source>
</evidence>
<feature type="transmembrane region" description="Helical" evidence="7">
    <location>
        <begin position="125"/>
        <end position="143"/>
    </location>
</feature>
<dbReference type="SUPFAM" id="SSF52402">
    <property type="entry name" value="Adenine nucleotide alpha hydrolases-like"/>
    <property type="match status" value="1"/>
</dbReference>
<dbReference type="InterPro" id="IPR006016">
    <property type="entry name" value="UspA"/>
</dbReference>
<dbReference type="PANTHER" id="PTHR42770:SF11">
    <property type="entry name" value="INNER MEMBRANE TRANSPORT PROTEIN YBAT"/>
    <property type="match status" value="1"/>
</dbReference>
<feature type="region of interest" description="Disordered" evidence="6">
    <location>
        <begin position="631"/>
        <end position="660"/>
    </location>
</feature>
<dbReference type="AlphaFoldDB" id="A0A660KZY7"/>
<dbReference type="GO" id="GO:0005886">
    <property type="term" value="C:plasma membrane"/>
    <property type="evidence" value="ECO:0007669"/>
    <property type="project" value="UniProtKB-SubCell"/>
</dbReference>
<feature type="transmembrane region" description="Helical" evidence="7">
    <location>
        <begin position="86"/>
        <end position="110"/>
    </location>
</feature>
<feature type="domain" description="UspA" evidence="8">
    <location>
        <begin position="474"/>
        <end position="624"/>
    </location>
</feature>
<comment type="subcellular location">
    <subcellularLocation>
        <location evidence="1">Cell membrane</location>
        <topology evidence="1">Multi-pass membrane protein</topology>
    </subcellularLocation>
</comment>
<dbReference type="EMBL" id="RBIL01000002">
    <property type="protein sequence ID" value="RKQ86645.1"/>
    <property type="molecule type" value="Genomic_DNA"/>
</dbReference>
<evidence type="ECO:0000256" key="6">
    <source>
        <dbReference type="SAM" id="MobiDB-lite"/>
    </source>
</evidence>
<feature type="transmembrane region" description="Helical" evidence="7">
    <location>
        <begin position="398"/>
        <end position="419"/>
    </location>
</feature>
<keyword evidence="10" id="KW-1185">Reference proteome</keyword>
<evidence type="ECO:0000256" key="7">
    <source>
        <dbReference type="SAM" id="Phobius"/>
    </source>
</evidence>
<feature type="transmembrane region" description="Helical" evidence="7">
    <location>
        <begin position="425"/>
        <end position="444"/>
    </location>
</feature>
<evidence type="ECO:0000256" key="2">
    <source>
        <dbReference type="ARBA" id="ARBA00022475"/>
    </source>
</evidence>
<evidence type="ECO:0000313" key="9">
    <source>
        <dbReference type="EMBL" id="RKQ86645.1"/>
    </source>
</evidence>
<keyword evidence="2" id="KW-1003">Cell membrane</keyword>
<feature type="transmembrane region" description="Helical" evidence="7">
    <location>
        <begin position="197"/>
        <end position="219"/>
    </location>
</feature>
<keyword evidence="5 7" id="KW-0472">Membrane</keyword>
<dbReference type="Gene3D" id="1.20.1740.10">
    <property type="entry name" value="Amino acid/polyamine transporter I"/>
    <property type="match status" value="1"/>
</dbReference>
<evidence type="ECO:0000256" key="5">
    <source>
        <dbReference type="ARBA" id="ARBA00023136"/>
    </source>
</evidence>
<evidence type="ECO:0000259" key="8">
    <source>
        <dbReference type="Pfam" id="PF00582"/>
    </source>
</evidence>
<feature type="transmembrane region" description="Helical" evidence="7">
    <location>
        <begin position="330"/>
        <end position="348"/>
    </location>
</feature>
<sequence>MKVKQPSLRKQLGSPALFGIVQGFIAASIYFSIGLVAERALGLTWAVFLVGGLLFAFIVPVYVEGASLHQERGGATVIARHGFNELVSFIAGWAICLDYLILVALCAFAATDYLGLFWSEFSDGLTEFLIGAAIVLVVALLAIRGGGPKRFERAAVLVLGDLVLQLLVVVLGLALLFEPDVLFNPAAVAGTPSLEDVVFAFPLVLVAFSGIDASSGLAGQVKIGRAGLRRLIGVRLLASLVPYLGIALVASSVLPQTGGRWVEAPLLGVANAFEQAWIREPLQYLIAISAVLIFVSAAQAAMLGLSRLGYALSVNRQIPSAFGSLHPTRATPVGIIVFGAVTAIALLIPADLEFLAAICAFGATLAFMIVGLSVIRLRYREPDRDRPYKMPLNVPFRGGELPLPAIGCVGLSGVALVALLVEHGAARWVGVVWMLAGVSLYLGYRISQGKDVFKRVTVPESALTRRRAREVEFGSILVPVLGTPLDDDIMQTAGRLAAEESDDEAGAVIEAIWVFEVPMTLALDARVPDAELKRARAALKRAKAVGEEYEGVEVATAVVRARKAGAAIVKEAKRRGVEAVVLAAEEPTRVGGGLRLGGKPGLHDTSVGETTRYVINKATCRVILTAPPAARTLDPMGPQPVEAPLPLGHAHGVSEDEPAR</sequence>
<dbReference type="Gene3D" id="3.40.50.620">
    <property type="entry name" value="HUPs"/>
    <property type="match status" value="1"/>
</dbReference>
<feature type="transmembrane region" description="Helical" evidence="7">
    <location>
        <begin position="155"/>
        <end position="177"/>
    </location>
</feature>
<evidence type="ECO:0000256" key="4">
    <source>
        <dbReference type="ARBA" id="ARBA00022989"/>
    </source>
</evidence>
<gene>
    <name evidence="9" type="ORF">C8N24_4659</name>
</gene>
<evidence type="ECO:0000256" key="3">
    <source>
        <dbReference type="ARBA" id="ARBA00022692"/>
    </source>
</evidence>
<feature type="transmembrane region" description="Helical" evidence="7">
    <location>
        <begin position="12"/>
        <end position="33"/>
    </location>
</feature>
<dbReference type="GO" id="GO:0022857">
    <property type="term" value="F:transmembrane transporter activity"/>
    <property type="evidence" value="ECO:0007669"/>
    <property type="project" value="InterPro"/>
</dbReference>
<name>A0A660KZY7_9ACTN</name>
<dbReference type="InterPro" id="IPR014729">
    <property type="entry name" value="Rossmann-like_a/b/a_fold"/>
</dbReference>
<proteinExistence type="predicted"/>
<accession>A0A660KZY7</accession>
<feature type="transmembrane region" description="Helical" evidence="7">
    <location>
        <begin position="354"/>
        <end position="377"/>
    </location>
</feature>
<dbReference type="InterPro" id="IPR050367">
    <property type="entry name" value="APC_superfamily"/>
</dbReference>